<feature type="domain" description="RecX second three-helical" evidence="6">
    <location>
        <begin position="108"/>
        <end position="149"/>
    </location>
</feature>
<dbReference type="Pfam" id="PF21982">
    <property type="entry name" value="RecX_HTH1"/>
    <property type="match status" value="1"/>
</dbReference>
<comment type="function">
    <text evidence="5">Modulates RecA activity.</text>
</comment>
<dbReference type="SMR" id="A0A0A1MC85"/>
<dbReference type="PANTHER" id="PTHR33602">
    <property type="entry name" value="REGULATORY PROTEIN RECX FAMILY PROTEIN"/>
    <property type="match status" value="1"/>
</dbReference>
<reference evidence="10 12" key="2">
    <citation type="submission" date="2015-09" db="EMBL/GenBank/DDBJ databases">
        <title>Spore heat resistance.</title>
        <authorList>
            <person name="Boekhorst J."/>
            <person name="Berendsen E.M."/>
            <person name="Wells-Bennik M.H."/>
            <person name="Kuipers O.P."/>
        </authorList>
    </citation>
    <scope>NUCLEOTIDE SEQUENCE [LARGE SCALE GENOMIC DNA]</scope>
    <source>
        <strain evidence="10 12">B4122</strain>
    </source>
</reference>
<evidence type="ECO:0000313" key="11">
    <source>
        <dbReference type="Proteomes" id="UP000032247"/>
    </source>
</evidence>
<dbReference type="HAMAP" id="MF_01114">
    <property type="entry name" value="RecX"/>
    <property type="match status" value="1"/>
</dbReference>
<dbReference type="InterPro" id="IPR053926">
    <property type="entry name" value="RecX_HTH_1st"/>
</dbReference>
<dbReference type="EMBL" id="LJZV01000004">
    <property type="protein sequence ID" value="KZD93641.1"/>
    <property type="molecule type" value="Genomic_DNA"/>
</dbReference>
<dbReference type="AlphaFoldDB" id="A0A0A1MC85"/>
<reference evidence="9 11" key="1">
    <citation type="submission" date="2014-12" db="EMBL/GenBank/DDBJ databases">
        <title>Comparative genome analysis of Bacillus coagulans HM-08, Clostridium butyricum HM-68, Bacillus subtilis HM-66 and Bacillus licheniformis BL-09.</title>
        <authorList>
            <person name="Zhang H."/>
        </authorList>
    </citation>
    <scope>NUCLEOTIDE SEQUENCE [LARGE SCALE GENOMIC DNA]</scope>
    <source>
        <strain evidence="9 11">HM-66</strain>
    </source>
</reference>
<proteinExistence type="inferred from homology"/>
<evidence type="ECO:0000256" key="2">
    <source>
        <dbReference type="ARBA" id="ARBA00009695"/>
    </source>
</evidence>
<feature type="domain" description="RecX third three-helical" evidence="7">
    <location>
        <begin position="214"/>
        <end position="259"/>
    </location>
</feature>
<evidence type="ECO:0000256" key="3">
    <source>
        <dbReference type="ARBA" id="ARBA00018111"/>
    </source>
</evidence>
<protein>
    <recommendedName>
        <fullName evidence="3 5">Regulatory protein RecX</fullName>
    </recommendedName>
</protein>
<organism evidence="9 11">
    <name type="scientific">Bacillus subtilis</name>
    <dbReference type="NCBI Taxonomy" id="1423"/>
    <lineage>
        <taxon>Bacteria</taxon>
        <taxon>Bacillati</taxon>
        <taxon>Bacillota</taxon>
        <taxon>Bacilli</taxon>
        <taxon>Bacillales</taxon>
        <taxon>Bacillaceae</taxon>
        <taxon>Bacillus</taxon>
    </lineage>
</organism>
<dbReference type="InterPro" id="IPR036388">
    <property type="entry name" value="WH-like_DNA-bd_sf"/>
</dbReference>
<evidence type="ECO:0000313" key="12">
    <source>
        <dbReference type="Proteomes" id="UP000076442"/>
    </source>
</evidence>
<evidence type="ECO:0000313" key="9">
    <source>
        <dbReference type="EMBL" id="KIU10354.1"/>
    </source>
</evidence>
<dbReference type="Gene3D" id="1.10.10.10">
    <property type="entry name" value="Winged helix-like DNA-binding domain superfamily/Winged helix DNA-binding domain"/>
    <property type="match status" value="4"/>
</dbReference>
<dbReference type="OMA" id="RGRYNIF"/>
<evidence type="ECO:0000256" key="4">
    <source>
        <dbReference type="ARBA" id="ARBA00022490"/>
    </source>
</evidence>
<evidence type="ECO:0000259" key="8">
    <source>
        <dbReference type="Pfam" id="PF21982"/>
    </source>
</evidence>
<dbReference type="Pfam" id="PF02631">
    <property type="entry name" value="RecX_HTH2"/>
    <property type="match status" value="1"/>
</dbReference>
<feature type="domain" description="RecX third three-helical" evidence="7">
    <location>
        <begin position="156"/>
        <end position="202"/>
    </location>
</feature>
<dbReference type="InterPro" id="IPR053924">
    <property type="entry name" value="RecX_HTH_2nd"/>
</dbReference>
<evidence type="ECO:0000313" key="10">
    <source>
        <dbReference type="EMBL" id="KZD93641.1"/>
    </source>
</evidence>
<evidence type="ECO:0000259" key="7">
    <source>
        <dbReference type="Pfam" id="PF21981"/>
    </source>
</evidence>
<dbReference type="GO" id="GO:0005737">
    <property type="term" value="C:cytoplasm"/>
    <property type="evidence" value="ECO:0007669"/>
    <property type="project" value="UniProtKB-SubCell"/>
</dbReference>
<comment type="caution">
    <text evidence="9">The sequence shown here is derived from an EMBL/GenBank/DDBJ whole genome shotgun (WGS) entry which is preliminary data.</text>
</comment>
<gene>
    <name evidence="5" type="primary">recX</name>
    <name evidence="10" type="ORF">B4122_1167</name>
    <name evidence="9" type="ORF">SC09_Contig25orf00042</name>
</gene>
<accession>A0A0A1MC85</accession>
<comment type="similarity">
    <text evidence="2 5">Belongs to the RecX family.</text>
</comment>
<name>A0A0A1MC85_BACIU</name>
<feature type="domain" description="RecX first three-helical" evidence="8">
    <location>
        <begin position="63"/>
        <end position="101"/>
    </location>
</feature>
<dbReference type="Proteomes" id="UP000076442">
    <property type="component" value="Unassembled WGS sequence"/>
</dbReference>
<dbReference type="InterPro" id="IPR053925">
    <property type="entry name" value="RecX_HTH_3rd"/>
</dbReference>
<keyword evidence="4 5" id="KW-0963">Cytoplasm</keyword>
<comment type="subcellular location">
    <subcellularLocation>
        <location evidence="1 5">Cytoplasm</location>
    </subcellularLocation>
</comment>
<dbReference type="Pfam" id="PF21981">
    <property type="entry name" value="RecX_HTH3"/>
    <property type="match status" value="2"/>
</dbReference>
<dbReference type="GO" id="GO:0006282">
    <property type="term" value="P:regulation of DNA repair"/>
    <property type="evidence" value="ECO:0007669"/>
    <property type="project" value="UniProtKB-UniRule"/>
</dbReference>
<dbReference type="NCBIfam" id="NF010733">
    <property type="entry name" value="PRK14135.1"/>
    <property type="match status" value="1"/>
</dbReference>
<evidence type="ECO:0000259" key="6">
    <source>
        <dbReference type="Pfam" id="PF02631"/>
    </source>
</evidence>
<dbReference type="PATRIC" id="fig|1423.173.peg.2462"/>
<evidence type="ECO:0000256" key="5">
    <source>
        <dbReference type="HAMAP-Rule" id="MF_01114"/>
    </source>
</evidence>
<dbReference type="InterPro" id="IPR003783">
    <property type="entry name" value="Regulatory_RecX"/>
</dbReference>
<evidence type="ECO:0000256" key="1">
    <source>
        <dbReference type="ARBA" id="ARBA00004496"/>
    </source>
</evidence>
<sequence length="264" mass="31013">MPFITKISTQKKNTERFNIFLDDKYAFSVDADVLVKFELKKGKELDDLDIIEIQYGDEVKKGFNRALDFLSYRMRSTKEVEDHLKKKETSPPVIAEVIHRLNDYKYLNDQEFAAAYVSTHKKTNGKGPDVLFRELRAKGIDDDTIKEALSSFSFEDQTREAVKHVEKLLKKDKKLSTKELKQRAQLQLQRKGFSFDVISAAMDQIEYENDEDTEKEALRLHAEKAFRKYRYDGSYESAMKVKQFLFRKGFSLDLIEQLLQEEEY</sequence>
<dbReference type="RefSeq" id="WP_003243354.1">
    <property type="nucleotide sequence ID" value="NZ_AP024621.1"/>
</dbReference>
<dbReference type="STRING" id="483913.AN935_04425"/>
<dbReference type="EMBL" id="JXBC01000004">
    <property type="protein sequence ID" value="KIU10354.1"/>
    <property type="molecule type" value="Genomic_DNA"/>
</dbReference>
<dbReference type="PANTHER" id="PTHR33602:SF1">
    <property type="entry name" value="REGULATORY PROTEIN RECX FAMILY PROTEIN"/>
    <property type="match status" value="1"/>
</dbReference>
<dbReference type="Proteomes" id="UP000032247">
    <property type="component" value="Unassembled WGS sequence"/>
</dbReference>